<comment type="caution">
    <text evidence="7">The sequence shown here is derived from an EMBL/GenBank/DDBJ whole genome shotgun (WGS) entry which is preliminary data.</text>
</comment>
<dbReference type="SUPFAM" id="SSF47895">
    <property type="entry name" value="Transducin (alpha subunit), insertion domain"/>
    <property type="match status" value="1"/>
</dbReference>
<feature type="binding site" evidence="5">
    <location>
        <begin position="258"/>
        <end position="264"/>
    </location>
    <ligand>
        <name>GTP</name>
        <dbReference type="ChEBI" id="CHEBI:37565"/>
    </ligand>
</feature>
<evidence type="ECO:0000256" key="4">
    <source>
        <dbReference type="ARBA" id="ARBA00023224"/>
    </source>
</evidence>
<dbReference type="InterPro" id="IPR011025">
    <property type="entry name" value="GproteinA_insert"/>
</dbReference>
<evidence type="ECO:0000256" key="1">
    <source>
        <dbReference type="ARBA" id="ARBA00022723"/>
    </source>
</evidence>
<organism evidence="7 8">
    <name type="scientific">Rhizoctonia solani</name>
    <dbReference type="NCBI Taxonomy" id="456999"/>
    <lineage>
        <taxon>Eukaryota</taxon>
        <taxon>Fungi</taxon>
        <taxon>Dikarya</taxon>
        <taxon>Basidiomycota</taxon>
        <taxon>Agaricomycotina</taxon>
        <taxon>Agaricomycetes</taxon>
        <taxon>Cantharellales</taxon>
        <taxon>Ceratobasidiaceae</taxon>
        <taxon>Rhizoctonia</taxon>
    </lineage>
</organism>
<evidence type="ECO:0000313" key="8">
    <source>
        <dbReference type="Proteomes" id="UP000663841"/>
    </source>
</evidence>
<gene>
    <name evidence="7" type="ORF">RDB_LOCUS190452</name>
</gene>
<keyword evidence="3 5" id="KW-0342">GTP-binding</keyword>
<dbReference type="InterPro" id="IPR001019">
    <property type="entry name" value="Gprotein_alpha_su"/>
</dbReference>
<accession>A0A8H3C624</accession>
<keyword evidence="4" id="KW-0807">Transducer</keyword>
<keyword evidence="1 6" id="KW-0479">Metal-binding</keyword>
<sequence>MNSVESKKISDTIDQALRAEKVARDRTRQKQRKILVLGQSSESGKSTLIKQFRLLHSAETFSAERQSWTSIVYLNIVRSIWKVIEIVSSHFNLTNPTDADSQNLARLRLRLMPLRSVELSIVKSLSSPGEIFQTRSNGPNNGRGSPVTGMDKEYECGDVVVHPDSVWQRLRQRCSYNTSMSKAGTSITFEREVVREIDDPSRTLEACATDMKKLWCCPVVRQCLEQTGLLIEEISGFFLNDIERITSPGYIPTDDDILRTRVKTIRPTETILPCLELGLEWKIYDVGGARRQRAKWAPFFDDMDSLVVMVPVSAFDQVLAEDPSVNRLQDSFDMWSELCNTTILHKIPVLLFLNKIDLLEKKLHAGIKLSKYHTNYGDRPNEFKSVLQYLHARFVRLRKESGVPDLAPCYVHRTSIVDRVTTQIIVAHVRDKIAMEYLQLTYMI</sequence>
<dbReference type="EMBL" id="CAJMWW010000630">
    <property type="protein sequence ID" value="CAE6475927.1"/>
    <property type="molecule type" value="Genomic_DNA"/>
</dbReference>
<evidence type="ECO:0000313" key="7">
    <source>
        <dbReference type="EMBL" id="CAE6475927.1"/>
    </source>
</evidence>
<feature type="binding site" evidence="5">
    <location>
        <begin position="354"/>
        <end position="357"/>
    </location>
    <ligand>
        <name>GTP</name>
        <dbReference type="ChEBI" id="CHEBI:37565"/>
    </ligand>
</feature>
<evidence type="ECO:0000256" key="6">
    <source>
        <dbReference type="PIRSR" id="PIRSR601019-2"/>
    </source>
</evidence>
<dbReference type="AlphaFoldDB" id="A0A8H3C624"/>
<evidence type="ECO:0000256" key="5">
    <source>
        <dbReference type="PIRSR" id="PIRSR601019-1"/>
    </source>
</evidence>
<dbReference type="Gene3D" id="3.40.50.300">
    <property type="entry name" value="P-loop containing nucleotide triphosphate hydrolases"/>
    <property type="match status" value="2"/>
</dbReference>
<dbReference type="PROSITE" id="PS51882">
    <property type="entry name" value="G_ALPHA"/>
    <property type="match status" value="1"/>
</dbReference>
<dbReference type="GO" id="GO:0005737">
    <property type="term" value="C:cytoplasm"/>
    <property type="evidence" value="ECO:0007669"/>
    <property type="project" value="TreeGrafter"/>
</dbReference>
<dbReference type="GO" id="GO:0001664">
    <property type="term" value="F:G protein-coupled receptor binding"/>
    <property type="evidence" value="ECO:0007669"/>
    <property type="project" value="TreeGrafter"/>
</dbReference>
<dbReference type="PANTHER" id="PTHR10218:SF360">
    <property type="entry name" value="GUANINE NUCLEOTIDE-BINDING PROTEIN SUBUNIT ALPHA HOMOLOG"/>
    <property type="match status" value="1"/>
</dbReference>
<dbReference type="FunFam" id="3.40.50.300:FF:000692">
    <property type="entry name" value="Guanine nucleotide-binding protein subunit alpha"/>
    <property type="match status" value="1"/>
</dbReference>
<dbReference type="InterPro" id="IPR027417">
    <property type="entry name" value="P-loop_NTPase"/>
</dbReference>
<dbReference type="PRINTS" id="PR00318">
    <property type="entry name" value="GPROTEINA"/>
</dbReference>
<feature type="binding site" evidence="6">
    <location>
        <position position="264"/>
    </location>
    <ligand>
        <name>Mg(2+)</name>
        <dbReference type="ChEBI" id="CHEBI:18420"/>
    </ligand>
</feature>
<dbReference type="Proteomes" id="UP000663841">
    <property type="component" value="Unassembled WGS sequence"/>
</dbReference>
<dbReference type="GO" id="GO:0031683">
    <property type="term" value="F:G-protein beta/gamma-subunit complex binding"/>
    <property type="evidence" value="ECO:0007669"/>
    <property type="project" value="InterPro"/>
</dbReference>
<dbReference type="GO" id="GO:0003924">
    <property type="term" value="F:GTPase activity"/>
    <property type="evidence" value="ECO:0007669"/>
    <property type="project" value="InterPro"/>
</dbReference>
<dbReference type="Pfam" id="PF00503">
    <property type="entry name" value="G-alpha"/>
    <property type="match status" value="1"/>
</dbReference>
<keyword evidence="2 5" id="KW-0547">Nucleotide-binding</keyword>
<protein>
    <submittedName>
        <fullName evidence="7">Uncharacterized protein</fullName>
    </submittedName>
</protein>
<reference evidence="7" key="1">
    <citation type="submission" date="2021-01" db="EMBL/GenBank/DDBJ databases">
        <authorList>
            <person name="Kaushik A."/>
        </authorList>
    </citation>
    <scope>NUCLEOTIDE SEQUENCE</scope>
    <source>
        <strain evidence="7">AG3-T5</strain>
    </source>
</reference>
<dbReference type="GO" id="GO:0046872">
    <property type="term" value="F:metal ion binding"/>
    <property type="evidence" value="ECO:0007669"/>
    <property type="project" value="UniProtKB-KW"/>
</dbReference>
<dbReference type="SUPFAM" id="SSF52540">
    <property type="entry name" value="P-loop containing nucleoside triphosphate hydrolases"/>
    <property type="match status" value="1"/>
</dbReference>
<name>A0A8H3C624_9AGAM</name>
<dbReference type="GO" id="GO:0007188">
    <property type="term" value="P:adenylate cyclase-modulating G protein-coupled receptor signaling pathway"/>
    <property type="evidence" value="ECO:0007669"/>
    <property type="project" value="TreeGrafter"/>
</dbReference>
<evidence type="ECO:0000256" key="3">
    <source>
        <dbReference type="ARBA" id="ARBA00023134"/>
    </source>
</evidence>
<dbReference type="Gene3D" id="1.10.400.10">
    <property type="entry name" value="GI Alpha 1, domain 2-like"/>
    <property type="match status" value="2"/>
</dbReference>
<dbReference type="SMART" id="SM00275">
    <property type="entry name" value="G_alpha"/>
    <property type="match status" value="1"/>
</dbReference>
<keyword evidence="6" id="KW-0460">Magnesium</keyword>
<dbReference type="GO" id="GO:0005525">
    <property type="term" value="F:GTP binding"/>
    <property type="evidence" value="ECO:0007669"/>
    <property type="project" value="UniProtKB-KW"/>
</dbReference>
<dbReference type="PANTHER" id="PTHR10218">
    <property type="entry name" value="GTP-BINDING PROTEIN ALPHA SUBUNIT"/>
    <property type="match status" value="1"/>
</dbReference>
<dbReference type="GO" id="GO:0005834">
    <property type="term" value="C:heterotrimeric G-protein complex"/>
    <property type="evidence" value="ECO:0007669"/>
    <property type="project" value="TreeGrafter"/>
</dbReference>
<proteinExistence type="predicted"/>
<evidence type="ECO:0000256" key="2">
    <source>
        <dbReference type="ARBA" id="ARBA00022741"/>
    </source>
</evidence>